<organism evidence="1 2">
    <name type="scientific">Actinocorallia aurantiaca</name>
    <dbReference type="NCBI Taxonomy" id="46204"/>
    <lineage>
        <taxon>Bacteria</taxon>
        <taxon>Bacillati</taxon>
        <taxon>Actinomycetota</taxon>
        <taxon>Actinomycetes</taxon>
        <taxon>Streptosporangiales</taxon>
        <taxon>Thermomonosporaceae</taxon>
        <taxon>Actinocorallia</taxon>
    </lineage>
</organism>
<evidence type="ECO:0000313" key="2">
    <source>
        <dbReference type="Proteomes" id="UP001501842"/>
    </source>
</evidence>
<keyword evidence="2" id="KW-1185">Reference proteome</keyword>
<proteinExistence type="predicted"/>
<name>A0ABP6GJD4_9ACTN</name>
<dbReference type="Proteomes" id="UP001501842">
    <property type="component" value="Unassembled WGS sequence"/>
</dbReference>
<gene>
    <name evidence="1" type="ORF">GCM10010439_16390</name>
</gene>
<reference evidence="2" key="1">
    <citation type="journal article" date="2019" name="Int. J. Syst. Evol. Microbiol.">
        <title>The Global Catalogue of Microorganisms (GCM) 10K type strain sequencing project: providing services to taxonomists for standard genome sequencing and annotation.</title>
        <authorList>
            <consortium name="The Broad Institute Genomics Platform"/>
            <consortium name="The Broad Institute Genome Sequencing Center for Infectious Disease"/>
            <person name="Wu L."/>
            <person name="Ma J."/>
        </authorList>
    </citation>
    <scope>NUCLEOTIDE SEQUENCE [LARGE SCALE GENOMIC DNA]</scope>
    <source>
        <strain evidence="2">JCM 8201</strain>
    </source>
</reference>
<comment type="caution">
    <text evidence="1">The sequence shown here is derived from an EMBL/GenBank/DDBJ whole genome shotgun (WGS) entry which is preliminary data.</text>
</comment>
<sequence>MLQLGAADLVEQGLLVADVVVQRAPLEADLLFQQGHARAVVAVPREEAGGCLEDAFTLRGQLETRPSLVRTGTEAILRTDRSVRYKWDHFLVNDLREKNRERTA</sequence>
<evidence type="ECO:0000313" key="1">
    <source>
        <dbReference type="EMBL" id="GAA2722783.1"/>
    </source>
</evidence>
<accession>A0ABP6GJD4</accession>
<protein>
    <submittedName>
        <fullName evidence="1">Uncharacterized protein</fullName>
    </submittedName>
</protein>
<dbReference type="EMBL" id="BAAATZ010000006">
    <property type="protein sequence ID" value="GAA2722783.1"/>
    <property type="molecule type" value="Genomic_DNA"/>
</dbReference>